<evidence type="ECO:0000313" key="2">
    <source>
        <dbReference type="Proteomes" id="UP001597111"/>
    </source>
</evidence>
<dbReference type="RefSeq" id="WP_379818158.1">
    <property type="nucleotide sequence ID" value="NZ_JBHUDH010000036.1"/>
</dbReference>
<organism evidence="1 2">
    <name type="scientific">Halolamina salina</name>
    <dbReference type="NCBI Taxonomy" id="1220023"/>
    <lineage>
        <taxon>Archaea</taxon>
        <taxon>Methanobacteriati</taxon>
        <taxon>Methanobacteriota</taxon>
        <taxon>Stenosarchaea group</taxon>
        <taxon>Halobacteria</taxon>
        <taxon>Halobacteriales</taxon>
        <taxon>Haloferacaceae</taxon>
    </lineage>
</organism>
<dbReference type="Proteomes" id="UP001597111">
    <property type="component" value="Unassembled WGS sequence"/>
</dbReference>
<comment type="caution">
    <text evidence="1">The sequence shown here is derived from an EMBL/GenBank/DDBJ whole genome shotgun (WGS) entry which is preliminary data.</text>
</comment>
<dbReference type="AlphaFoldDB" id="A0ABD6B3U0"/>
<gene>
    <name evidence="1" type="ORF">ACFR9S_04615</name>
</gene>
<name>A0ABD6B3U0_9EURY</name>
<protein>
    <submittedName>
        <fullName evidence="1">Uncharacterized protein</fullName>
    </submittedName>
</protein>
<keyword evidence="2" id="KW-1185">Reference proteome</keyword>
<reference evidence="1 2" key="1">
    <citation type="journal article" date="2019" name="Int. J. Syst. Evol. Microbiol.">
        <title>The Global Catalogue of Microorganisms (GCM) 10K type strain sequencing project: providing services to taxonomists for standard genome sequencing and annotation.</title>
        <authorList>
            <consortium name="The Broad Institute Genomics Platform"/>
            <consortium name="The Broad Institute Genome Sequencing Center for Infectious Disease"/>
            <person name="Wu L."/>
            <person name="Ma J."/>
        </authorList>
    </citation>
    <scope>NUCLEOTIDE SEQUENCE [LARGE SCALE GENOMIC DNA]</scope>
    <source>
        <strain evidence="1 2">CGMCC 1.12285</strain>
    </source>
</reference>
<sequence>MTDWTERGEPIPVETVLREWVEREARKDAYPDADPAGWDRERLLRELTETYEEPAEPVVDGREWYAVELDGDEVGELGTFPGSGWEWLSADGTVAGAVERLDDGSVAAEVPGAAEKVAWFAERPARAFGAAVAWQRDGEWPPLLLDGNHRACGAYRAARSGETVSLTVHLGVETGP</sequence>
<evidence type="ECO:0000313" key="1">
    <source>
        <dbReference type="EMBL" id="MFD1525587.1"/>
    </source>
</evidence>
<proteinExistence type="predicted"/>
<accession>A0ABD6B3U0</accession>
<dbReference type="EMBL" id="JBHUDH010000036">
    <property type="protein sequence ID" value="MFD1525587.1"/>
    <property type="molecule type" value="Genomic_DNA"/>
</dbReference>